<dbReference type="PRINTS" id="PR00502">
    <property type="entry name" value="NUDIXFAMILY"/>
</dbReference>
<organism evidence="4 5">
    <name type="scientific">Mytilus coruscus</name>
    <name type="common">Sea mussel</name>
    <dbReference type="NCBI Taxonomy" id="42192"/>
    <lineage>
        <taxon>Eukaryota</taxon>
        <taxon>Metazoa</taxon>
        <taxon>Spiralia</taxon>
        <taxon>Lophotrochozoa</taxon>
        <taxon>Mollusca</taxon>
        <taxon>Bivalvia</taxon>
        <taxon>Autobranchia</taxon>
        <taxon>Pteriomorphia</taxon>
        <taxon>Mytilida</taxon>
        <taxon>Mytiloidea</taxon>
        <taxon>Mytilidae</taxon>
        <taxon>Mytilinae</taxon>
        <taxon>Mytilus</taxon>
    </lineage>
</organism>
<dbReference type="GO" id="GO:0044716">
    <property type="term" value="F:8-oxo-GDP phosphatase activity"/>
    <property type="evidence" value="ECO:0007669"/>
    <property type="project" value="TreeGrafter"/>
</dbReference>
<sequence>MEIEDDVRKLLAGEILPVSDVDTGLDKSKFKPVTKNNMGYIVSAVVVNEASQVLMIQEAKYSCHGTWYLPAGRVEKKETLVEAVKREVKEEAGVEIEAVTLLSVEFGSGSWMRFNFTGNVTGGEIKTLDLQDKESLQAEWIDRKHLKDGSLKIRAKDIFPLIEIGYSYYGKPPRNRHMNCLPIQVPHTKAIHRPVIVCVLQERELYLLVNTNTKPHIPSCYIGCADSSSRTSVYSILKEADVDGVQGGYIEVCGLLSVEYNGEPDAKVNGICLTSIVTMTSSAVPKIANDSYTWHHITSSLKDELLQKIRDERFVKFIDLY</sequence>
<dbReference type="SUPFAM" id="SSF55811">
    <property type="entry name" value="Nudix"/>
    <property type="match status" value="1"/>
</dbReference>
<protein>
    <submittedName>
        <fullName evidence="4">NUDT18</fullName>
        <ecNumber evidence="4">3.6.1.58</ecNumber>
    </submittedName>
</protein>
<dbReference type="Proteomes" id="UP000507470">
    <property type="component" value="Unassembled WGS sequence"/>
</dbReference>
<dbReference type="EMBL" id="CACVKT020001876">
    <property type="protein sequence ID" value="CAC5373001.1"/>
    <property type="molecule type" value="Genomic_DNA"/>
</dbReference>
<dbReference type="InterPro" id="IPR000086">
    <property type="entry name" value="NUDIX_hydrolase_dom"/>
</dbReference>
<dbReference type="InterPro" id="IPR020476">
    <property type="entry name" value="Nudix_hydrolase"/>
</dbReference>
<dbReference type="PANTHER" id="PTHR22769:SF56">
    <property type="entry name" value="8-OXO-DGDP PHOSPHATASE NUDT18"/>
    <property type="match status" value="1"/>
</dbReference>
<dbReference type="Gene3D" id="3.90.79.10">
    <property type="entry name" value="Nucleoside Triphosphate Pyrophosphohydrolase"/>
    <property type="match status" value="1"/>
</dbReference>
<evidence type="ECO:0000256" key="1">
    <source>
        <dbReference type="ARBA" id="ARBA00022801"/>
    </source>
</evidence>
<keyword evidence="1 2" id="KW-0378">Hydrolase</keyword>
<evidence type="ECO:0000259" key="3">
    <source>
        <dbReference type="PROSITE" id="PS51462"/>
    </source>
</evidence>
<dbReference type="AlphaFoldDB" id="A0A6J8ASD0"/>
<keyword evidence="5" id="KW-1185">Reference proteome</keyword>
<feature type="domain" description="Nudix hydrolase" evidence="3">
    <location>
        <begin position="37"/>
        <end position="166"/>
    </location>
</feature>
<accession>A0A6J8ASD0</accession>
<dbReference type="PROSITE" id="PS51462">
    <property type="entry name" value="NUDIX"/>
    <property type="match status" value="1"/>
</dbReference>
<gene>
    <name evidence="4" type="ORF">MCOR_10911</name>
</gene>
<comment type="similarity">
    <text evidence="2">Belongs to the Nudix hydrolase family.</text>
</comment>
<dbReference type="Pfam" id="PF00293">
    <property type="entry name" value="NUDIX"/>
    <property type="match status" value="1"/>
</dbReference>
<dbReference type="OrthoDB" id="10005910at2759"/>
<dbReference type="PROSITE" id="PS00893">
    <property type="entry name" value="NUDIX_BOX"/>
    <property type="match status" value="1"/>
</dbReference>
<evidence type="ECO:0000313" key="4">
    <source>
        <dbReference type="EMBL" id="CAC5373001.1"/>
    </source>
</evidence>
<evidence type="ECO:0000313" key="5">
    <source>
        <dbReference type="Proteomes" id="UP000507470"/>
    </source>
</evidence>
<dbReference type="EC" id="3.6.1.58" evidence="4"/>
<proteinExistence type="inferred from homology"/>
<dbReference type="InterPro" id="IPR015797">
    <property type="entry name" value="NUDIX_hydrolase-like_dom_sf"/>
</dbReference>
<name>A0A6J8ASD0_MYTCO</name>
<evidence type="ECO:0000256" key="2">
    <source>
        <dbReference type="RuleBase" id="RU003476"/>
    </source>
</evidence>
<dbReference type="PANTHER" id="PTHR22769">
    <property type="entry name" value="MUTT/NUDIX HYDROLASE"/>
    <property type="match status" value="1"/>
</dbReference>
<dbReference type="InterPro" id="IPR020084">
    <property type="entry name" value="NUDIX_hydrolase_CS"/>
</dbReference>
<dbReference type="GO" id="GO:0044715">
    <property type="term" value="F:8-oxo-dGDP phosphatase activity"/>
    <property type="evidence" value="ECO:0007669"/>
    <property type="project" value="TreeGrafter"/>
</dbReference>
<reference evidence="4 5" key="1">
    <citation type="submission" date="2020-06" db="EMBL/GenBank/DDBJ databases">
        <authorList>
            <person name="Li R."/>
            <person name="Bekaert M."/>
        </authorList>
    </citation>
    <scope>NUCLEOTIDE SEQUENCE [LARGE SCALE GENOMIC DNA]</scope>
    <source>
        <strain evidence="5">wild</strain>
    </source>
</reference>